<keyword evidence="11" id="KW-1185">Reference proteome</keyword>
<keyword evidence="8" id="KW-0902">Two-component regulatory system</keyword>
<evidence type="ECO:0000256" key="2">
    <source>
        <dbReference type="ARBA" id="ARBA00012438"/>
    </source>
</evidence>
<organism evidence="10 11">
    <name type="scientific">Paraferrimonas sedimenticola</name>
    <dbReference type="NCBI Taxonomy" id="375674"/>
    <lineage>
        <taxon>Bacteria</taxon>
        <taxon>Pseudomonadati</taxon>
        <taxon>Pseudomonadota</taxon>
        <taxon>Gammaproteobacteria</taxon>
        <taxon>Alteromonadales</taxon>
        <taxon>Ferrimonadaceae</taxon>
        <taxon>Paraferrimonas</taxon>
    </lineage>
</organism>
<proteinExistence type="predicted"/>
<dbReference type="GO" id="GO:0004673">
    <property type="term" value="F:protein histidine kinase activity"/>
    <property type="evidence" value="ECO:0007669"/>
    <property type="project" value="UniProtKB-EC"/>
</dbReference>
<protein>
    <recommendedName>
        <fullName evidence="2">histidine kinase</fullName>
        <ecNumber evidence="2">2.7.13.3</ecNumber>
    </recommendedName>
</protein>
<evidence type="ECO:0000313" key="11">
    <source>
        <dbReference type="Proteomes" id="UP001161422"/>
    </source>
</evidence>
<dbReference type="EC" id="2.7.13.3" evidence="2"/>
<evidence type="ECO:0000256" key="4">
    <source>
        <dbReference type="ARBA" id="ARBA00022679"/>
    </source>
</evidence>
<evidence type="ECO:0000313" key="10">
    <source>
        <dbReference type="EMBL" id="GLP97059.1"/>
    </source>
</evidence>
<keyword evidence="7" id="KW-0067">ATP-binding</keyword>
<keyword evidence="6" id="KW-0418">Kinase</keyword>
<evidence type="ECO:0000256" key="1">
    <source>
        <dbReference type="ARBA" id="ARBA00000085"/>
    </source>
</evidence>
<comment type="catalytic activity">
    <reaction evidence="1">
        <text>ATP + protein L-histidine = ADP + protein N-phospho-L-histidine.</text>
        <dbReference type="EC" id="2.7.13.3"/>
    </reaction>
</comment>
<evidence type="ECO:0000256" key="8">
    <source>
        <dbReference type="ARBA" id="ARBA00023012"/>
    </source>
</evidence>
<dbReference type="EMBL" id="BSNC01000005">
    <property type="protein sequence ID" value="GLP97059.1"/>
    <property type="molecule type" value="Genomic_DNA"/>
</dbReference>
<accession>A0AA37VZ79</accession>
<dbReference type="AlphaFoldDB" id="A0AA37VZ79"/>
<dbReference type="InterPro" id="IPR036890">
    <property type="entry name" value="HATPase_C_sf"/>
</dbReference>
<evidence type="ECO:0000256" key="6">
    <source>
        <dbReference type="ARBA" id="ARBA00022777"/>
    </source>
</evidence>
<dbReference type="PANTHER" id="PTHR43065">
    <property type="entry name" value="SENSOR HISTIDINE KINASE"/>
    <property type="match status" value="1"/>
</dbReference>
<dbReference type="GO" id="GO:0000160">
    <property type="term" value="P:phosphorelay signal transduction system"/>
    <property type="evidence" value="ECO:0007669"/>
    <property type="project" value="UniProtKB-KW"/>
</dbReference>
<feature type="domain" description="Histidine kinase" evidence="9">
    <location>
        <begin position="1"/>
        <end position="168"/>
    </location>
</feature>
<reference evidence="10" key="1">
    <citation type="journal article" date="2014" name="Int. J. Syst. Evol. Microbiol.">
        <title>Complete genome sequence of Corynebacterium casei LMG S-19264T (=DSM 44701T), isolated from a smear-ripened cheese.</title>
        <authorList>
            <consortium name="US DOE Joint Genome Institute (JGI-PGF)"/>
            <person name="Walter F."/>
            <person name="Albersmeier A."/>
            <person name="Kalinowski J."/>
            <person name="Ruckert C."/>
        </authorList>
    </citation>
    <scope>NUCLEOTIDE SEQUENCE</scope>
    <source>
        <strain evidence="10">NBRC 101628</strain>
    </source>
</reference>
<sequence>MVHRIRGLLRRKETPAESIVLGALVANVEQFLQHELLTSGVQFSKHQIGEPTPLLVDRVGLEQVLINTIKNSLDALKDVETNQSKRIEITLEYHADHAVLKVLDNGSGLSYEPDWHLQSFQTTKDDGLGLGLAICREIVSQHKGSLTIANRDDGVSGCLVTVTVYELETS</sequence>
<comment type="caution">
    <text evidence="10">The sequence shown here is derived from an EMBL/GenBank/DDBJ whole genome shotgun (WGS) entry which is preliminary data.</text>
</comment>
<reference evidence="10" key="2">
    <citation type="submission" date="2023-01" db="EMBL/GenBank/DDBJ databases">
        <title>Draft genome sequence of Paraferrimonas sedimenticola strain NBRC 101628.</title>
        <authorList>
            <person name="Sun Q."/>
            <person name="Mori K."/>
        </authorList>
    </citation>
    <scope>NUCLEOTIDE SEQUENCE</scope>
    <source>
        <strain evidence="10">NBRC 101628</strain>
    </source>
</reference>
<dbReference type="RefSeq" id="WP_095504358.1">
    <property type="nucleotide sequence ID" value="NZ_BSNC01000005.1"/>
</dbReference>
<dbReference type="SMART" id="SM00387">
    <property type="entry name" value="HATPase_c"/>
    <property type="match status" value="1"/>
</dbReference>
<evidence type="ECO:0000256" key="5">
    <source>
        <dbReference type="ARBA" id="ARBA00022741"/>
    </source>
</evidence>
<name>A0AA37VZ79_9GAMM</name>
<dbReference type="InterPro" id="IPR005467">
    <property type="entry name" value="His_kinase_dom"/>
</dbReference>
<dbReference type="GO" id="GO:0005524">
    <property type="term" value="F:ATP binding"/>
    <property type="evidence" value="ECO:0007669"/>
    <property type="project" value="UniProtKB-KW"/>
</dbReference>
<dbReference type="InterPro" id="IPR004358">
    <property type="entry name" value="Sig_transdc_His_kin-like_C"/>
</dbReference>
<dbReference type="Proteomes" id="UP001161422">
    <property type="component" value="Unassembled WGS sequence"/>
</dbReference>
<evidence type="ECO:0000259" key="9">
    <source>
        <dbReference type="PROSITE" id="PS50109"/>
    </source>
</evidence>
<dbReference type="PRINTS" id="PR00344">
    <property type="entry name" value="BCTRLSENSOR"/>
</dbReference>
<dbReference type="PANTHER" id="PTHR43065:SF10">
    <property type="entry name" value="PEROXIDE STRESS-ACTIVATED HISTIDINE KINASE MAK3"/>
    <property type="match status" value="1"/>
</dbReference>
<keyword evidence="5" id="KW-0547">Nucleotide-binding</keyword>
<evidence type="ECO:0000256" key="7">
    <source>
        <dbReference type="ARBA" id="ARBA00022840"/>
    </source>
</evidence>
<dbReference type="Gene3D" id="3.30.565.10">
    <property type="entry name" value="Histidine kinase-like ATPase, C-terminal domain"/>
    <property type="match status" value="1"/>
</dbReference>
<dbReference type="PROSITE" id="PS50109">
    <property type="entry name" value="HIS_KIN"/>
    <property type="match status" value="1"/>
</dbReference>
<gene>
    <name evidence="10" type="ORF">GCM10007895_23650</name>
</gene>
<keyword evidence="4" id="KW-0808">Transferase</keyword>
<dbReference type="Pfam" id="PF02518">
    <property type="entry name" value="HATPase_c"/>
    <property type="match status" value="1"/>
</dbReference>
<evidence type="ECO:0000256" key="3">
    <source>
        <dbReference type="ARBA" id="ARBA00022553"/>
    </source>
</evidence>
<dbReference type="SUPFAM" id="SSF55874">
    <property type="entry name" value="ATPase domain of HSP90 chaperone/DNA topoisomerase II/histidine kinase"/>
    <property type="match status" value="1"/>
</dbReference>
<keyword evidence="3" id="KW-0597">Phosphoprotein</keyword>
<dbReference type="InterPro" id="IPR003594">
    <property type="entry name" value="HATPase_dom"/>
</dbReference>